<comment type="cofactor">
    <cofactor evidence="1">
        <name>FAD</name>
        <dbReference type="ChEBI" id="CHEBI:57692"/>
    </cofactor>
</comment>
<name>A0A5C6APD0_9BACT</name>
<dbReference type="SUPFAM" id="SSF51905">
    <property type="entry name" value="FAD/NAD(P)-binding domain"/>
    <property type="match status" value="1"/>
</dbReference>
<protein>
    <submittedName>
        <fullName evidence="7">L-2-hydroxyglutarate oxidase LhgO</fullName>
        <ecNumber evidence="7">1.1.3.15</ecNumber>
    </submittedName>
</protein>
<comment type="caution">
    <text evidence="7">The sequence shown here is derived from an EMBL/GenBank/DDBJ whole genome shotgun (WGS) entry which is preliminary data.</text>
</comment>
<keyword evidence="4 7" id="KW-0560">Oxidoreductase</keyword>
<comment type="similarity">
    <text evidence="5">Belongs to the L2HGDH family.</text>
</comment>
<evidence type="ECO:0000256" key="1">
    <source>
        <dbReference type="ARBA" id="ARBA00001974"/>
    </source>
</evidence>
<keyword evidence="8" id="KW-1185">Reference proteome</keyword>
<dbReference type="Proteomes" id="UP000316213">
    <property type="component" value="Unassembled WGS sequence"/>
</dbReference>
<dbReference type="InterPro" id="IPR036188">
    <property type="entry name" value="FAD/NAD-bd_sf"/>
</dbReference>
<dbReference type="NCBIfam" id="NF008726">
    <property type="entry name" value="PRK11728.1"/>
    <property type="match status" value="1"/>
</dbReference>
<dbReference type="Gene3D" id="3.50.50.60">
    <property type="entry name" value="FAD/NAD(P)-binding domain"/>
    <property type="match status" value="1"/>
</dbReference>
<keyword evidence="2" id="KW-0285">Flavoprotein</keyword>
<evidence type="ECO:0000256" key="2">
    <source>
        <dbReference type="ARBA" id="ARBA00022630"/>
    </source>
</evidence>
<dbReference type="EMBL" id="SJPM01000002">
    <property type="protein sequence ID" value="TWU01863.1"/>
    <property type="molecule type" value="Genomic_DNA"/>
</dbReference>
<dbReference type="GO" id="GO:0003973">
    <property type="term" value="F:(S)-2-hydroxy-acid oxidase activity"/>
    <property type="evidence" value="ECO:0007669"/>
    <property type="project" value="UniProtKB-EC"/>
</dbReference>
<evidence type="ECO:0000256" key="4">
    <source>
        <dbReference type="ARBA" id="ARBA00023002"/>
    </source>
</evidence>
<evidence type="ECO:0000256" key="3">
    <source>
        <dbReference type="ARBA" id="ARBA00022827"/>
    </source>
</evidence>
<evidence type="ECO:0000259" key="6">
    <source>
        <dbReference type="Pfam" id="PF01266"/>
    </source>
</evidence>
<feature type="domain" description="FAD dependent oxidoreductase" evidence="6">
    <location>
        <begin position="34"/>
        <end position="438"/>
    </location>
</feature>
<dbReference type="PANTHER" id="PTHR43104:SF2">
    <property type="entry name" value="L-2-HYDROXYGLUTARATE DEHYDROGENASE, MITOCHONDRIAL"/>
    <property type="match status" value="1"/>
</dbReference>
<dbReference type="AlphaFoldDB" id="A0A5C6APD0"/>
<accession>A0A5C6APD0</accession>
<dbReference type="InterPro" id="IPR006076">
    <property type="entry name" value="FAD-dep_OxRdtase"/>
</dbReference>
<keyword evidence="3" id="KW-0274">FAD</keyword>
<dbReference type="GO" id="GO:0005737">
    <property type="term" value="C:cytoplasm"/>
    <property type="evidence" value="ECO:0007669"/>
    <property type="project" value="TreeGrafter"/>
</dbReference>
<reference evidence="7 8" key="1">
    <citation type="submission" date="2019-02" db="EMBL/GenBank/DDBJ databases">
        <title>Deep-cultivation of Planctomycetes and their phenomic and genomic characterization uncovers novel biology.</title>
        <authorList>
            <person name="Wiegand S."/>
            <person name="Jogler M."/>
            <person name="Boedeker C."/>
            <person name="Pinto D."/>
            <person name="Vollmers J."/>
            <person name="Rivas-Marin E."/>
            <person name="Kohn T."/>
            <person name="Peeters S.H."/>
            <person name="Heuer A."/>
            <person name="Rast P."/>
            <person name="Oberbeckmann S."/>
            <person name="Bunk B."/>
            <person name="Jeske O."/>
            <person name="Meyerdierks A."/>
            <person name="Storesund J.E."/>
            <person name="Kallscheuer N."/>
            <person name="Luecker S."/>
            <person name="Lage O.M."/>
            <person name="Pohl T."/>
            <person name="Merkel B.J."/>
            <person name="Hornburger P."/>
            <person name="Mueller R.-W."/>
            <person name="Bruemmer F."/>
            <person name="Labrenz M."/>
            <person name="Spormann A.M."/>
            <person name="Op Den Camp H."/>
            <person name="Overmann J."/>
            <person name="Amann R."/>
            <person name="Jetten M.S.M."/>
            <person name="Mascher T."/>
            <person name="Medema M.H."/>
            <person name="Devos D.P."/>
            <person name="Kaster A.-K."/>
            <person name="Ovreas L."/>
            <person name="Rohde M."/>
            <person name="Galperin M.Y."/>
            <person name="Jogler C."/>
        </authorList>
    </citation>
    <scope>NUCLEOTIDE SEQUENCE [LARGE SCALE GENOMIC DNA]</scope>
    <source>
        <strain evidence="7 8">Pla100</strain>
    </source>
</reference>
<gene>
    <name evidence="7" type="primary">lhgO_1</name>
    <name evidence="7" type="ORF">Pla100_15990</name>
</gene>
<dbReference type="PANTHER" id="PTHR43104">
    <property type="entry name" value="L-2-HYDROXYGLUTARATE DEHYDROGENASE, MITOCHONDRIAL"/>
    <property type="match status" value="1"/>
</dbReference>
<evidence type="ECO:0000313" key="7">
    <source>
        <dbReference type="EMBL" id="TWU01863.1"/>
    </source>
</evidence>
<proteinExistence type="inferred from homology"/>
<evidence type="ECO:0000256" key="5">
    <source>
        <dbReference type="ARBA" id="ARBA00037941"/>
    </source>
</evidence>
<organism evidence="7 8">
    <name type="scientific">Neorhodopirellula pilleata</name>
    <dbReference type="NCBI Taxonomy" id="2714738"/>
    <lineage>
        <taxon>Bacteria</taxon>
        <taxon>Pseudomonadati</taxon>
        <taxon>Planctomycetota</taxon>
        <taxon>Planctomycetia</taxon>
        <taxon>Pirellulales</taxon>
        <taxon>Pirellulaceae</taxon>
        <taxon>Neorhodopirellula</taxon>
    </lineage>
</organism>
<evidence type="ECO:0000313" key="8">
    <source>
        <dbReference type="Proteomes" id="UP000316213"/>
    </source>
</evidence>
<dbReference type="Gene3D" id="3.30.9.10">
    <property type="entry name" value="D-Amino Acid Oxidase, subunit A, domain 2"/>
    <property type="match status" value="1"/>
</dbReference>
<dbReference type="Pfam" id="PF01266">
    <property type="entry name" value="DAO"/>
    <property type="match status" value="1"/>
</dbReference>
<dbReference type="GO" id="GO:0047545">
    <property type="term" value="F:(S)-2-hydroxyglutarate dehydrogenase activity"/>
    <property type="evidence" value="ECO:0007669"/>
    <property type="project" value="TreeGrafter"/>
</dbReference>
<sequence length="451" mass="50337">MSTSKKKVRIFYKTVSGGIRMISSSQTFQSRRGVIGGGIVGLATALHWMQSEPSIPVDVIEAEPEIARHQSGHNSGVLHSGIYYRPRSEKAILCREGKAKMESFCSENGIRWERCGKVIVATDQNELASLETIAERGRENEVEFERIHTDRLRQLEPSVAGIAAIHVADTGIVDYRQVCAVLRNRIVSGGGRLLLNRRVTRIDCHDRNVRLGFADGADWHGDEVIACGGLHSDRLYQLALRNSAPGQDARLDHDIRIVPFRGEYYQLIADRRHLCRNLIYPVPDPRYPFLGVHFTRMIGEATGDAISETVDPVECGPNAVLAMSRHGYTWSQINGRDLMDTLGFTGFRRLASQHWRMGMGEIHRSLRKSVFVRSLQRLIPAIRSEDLIPARAGVRAQAVRADGTMVDDFLFRRTPRMTHVLNAPSPAATASFAIARRILEVHRSVGSESSS</sequence>
<dbReference type="EC" id="1.1.3.15" evidence="7"/>